<evidence type="ECO:0000256" key="3">
    <source>
        <dbReference type="ARBA" id="ARBA00022692"/>
    </source>
</evidence>
<keyword evidence="5 6" id="KW-0472">Membrane</keyword>
<dbReference type="AlphaFoldDB" id="A0A165AG25"/>
<comment type="subcellular location">
    <subcellularLocation>
        <location evidence="1">Membrane</location>
        <topology evidence="1">Multi-pass membrane protein</topology>
    </subcellularLocation>
</comment>
<proteinExistence type="inferred from homology"/>
<evidence type="ECO:0000256" key="6">
    <source>
        <dbReference type="PIRNR" id="PIRNR015840"/>
    </source>
</evidence>
<name>A0A165AG25_9AGAM</name>
<dbReference type="STRING" id="1314777.A0A165AG25"/>
<feature type="transmembrane region" description="Helical" evidence="8">
    <location>
        <begin position="55"/>
        <end position="76"/>
    </location>
</feature>
<dbReference type="GO" id="GO:0005886">
    <property type="term" value="C:plasma membrane"/>
    <property type="evidence" value="ECO:0007669"/>
    <property type="project" value="TreeGrafter"/>
</dbReference>
<dbReference type="OrthoDB" id="340608at2759"/>
<feature type="region of interest" description="Disordered" evidence="7">
    <location>
        <begin position="1"/>
        <end position="34"/>
    </location>
</feature>
<dbReference type="PANTHER" id="PTHR10926:SF0">
    <property type="entry name" value="CDC50, ISOFORM A"/>
    <property type="match status" value="1"/>
</dbReference>
<evidence type="ECO:0000256" key="7">
    <source>
        <dbReference type="SAM" id="MobiDB-lite"/>
    </source>
</evidence>
<organism evidence="9 10">
    <name type="scientific">Sistotremastrum niveocremeum HHB9708</name>
    <dbReference type="NCBI Taxonomy" id="1314777"/>
    <lineage>
        <taxon>Eukaryota</taxon>
        <taxon>Fungi</taxon>
        <taxon>Dikarya</taxon>
        <taxon>Basidiomycota</taxon>
        <taxon>Agaricomycotina</taxon>
        <taxon>Agaricomycetes</taxon>
        <taxon>Sistotremastrales</taxon>
        <taxon>Sistotremastraceae</taxon>
        <taxon>Sertulicium</taxon>
        <taxon>Sertulicium niveocremeum</taxon>
    </lineage>
</organism>
<keyword evidence="3 8" id="KW-0812">Transmembrane</keyword>
<gene>
    <name evidence="9" type="ORF">SISNIDRAFT_403298</name>
</gene>
<dbReference type="GO" id="GO:0005783">
    <property type="term" value="C:endoplasmic reticulum"/>
    <property type="evidence" value="ECO:0007669"/>
    <property type="project" value="TreeGrafter"/>
</dbReference>
<dbReference type="InterPro" id="IPR005045">
    <property type="entry name" value="CDC50/LEM3_fam"/>
</dbReference>
<reference evidence="9 10" key="1">
    <citation type="journal article" date="2016" name="Mol. Biol. Evol.">
        <title>Comparative Genomics of Early-Diverging Mushroom-Forming Fungi Provides Insights into the Origins of Lignocellulose Decay Capabilities.</title>
        <authorList>
            <person name="Nagy L.G."/>
            <person name="Riley R."/>
            <person name="Tritt A."/>
            <person name="Adam C."/>
            <person name="Daum C."/>
            <person name="Floudas D."/>
            <person name="Sun H."/>
            <person name="Yadav J.S."/>
            <person name="Pangilinan J."/>
            <person name="Larsson K.H."/>
            <person name="Matsuura K."/>
            <person name="Barry K."/>
            <person name="Labutti K."/>
            <person name="Kuo R."/>
            <person name="Ohm R.A."/>
            <person name="Bhattacharya S.S."/>
            <person name="Shirouzu T."/>
            <person name="Yoshinaga Y."/>
            <person name="Martin F.M."/>
            <person name="Grigoriev I.V."/>
            <person name="Hibbett D.S."/>
        </authorList>
    </citation>
    <scope>NUCLEOTIDE SEQUENCE [LARGE SCALE GENOMIC DNA]</scope>
    <source>
        <strain evidence="9 10">HHB9708</strain>
    </source>
</reference>
<dbReference type="EMBL" id="KV419394">
    <property type="protein sequence ID" value="KZS98942.1"/>
    <property type="molecule type" value="Genomic_DNA"/>
</dbReference>
<keyword evidence="10" id="KW-1185">Reference proteome</keyword>
<protein>
    <submittedName>
        <fullName evidence="9">Cell cycle control protein</fullName>
    </submittedName>
</protein>
<sequence>MALFRRRNQSTQDRTDESTQQGTDGKTKGAWKRPANTAFKQQRLKAWQPILTPKTVLPTLLIIGLLFAPIGGLLVWGSGLVSQITLDYTNCELQPSSPSESELNFTALPHYEYKLRSADSHLSIDPTPQWAFLDNSTFEGGNQSSNSVCFLKFSIPADLQPSVFLYYKLTNFFQNHRRYVQSLDTDQLKGKYVSPHDLHNSDCKPLDSTPDGKAIYPCGLIANSLFNDTIFNPVLLPSESGSANVTYNFTAKNIAWPGEAKKYTNTPGYNLSDIVPPPNWAARFPNNYTEDNPPPALRDDEHFQNWMRTAGLPTFTKLYGRNDDEVMQAGTYQVAIWLNFPVTPYGGTKSLVISTVSWIGGKNPFLGWAYIGASALFLILAFAGIVRHVINPRRLGDMTLLSWNQPQPH</sequence>
<comment type="similarity">
    <text evidence="2 6">Belongs to the CDC50/LEM3 family.</text>
</comment>
<dbReference type="PIRSF" id="PIRSF015840">
    <property type="entry name" value="DUF284_TM_euk"/>
    <property type="match status" value="1"/>
</dbReference>
<accession>A0A165AG25</accession>
<feature type="transmembrane region" description="Helical" evidence="8">
    <location>
        <begin position="365"/>
        <end position="386"/>
    </location>
</feature>
<dbReference type="Proteomes" id="UP000076722">
    <property type="component" value="Unassembled WGS sequence"/>
</dbReference>
<evidence type="ECO:0000313" key="10">
    <source>
        <dbReference type="Proteomes" id="UP000076722"/>
    </source>
</evidence>
<evidence type="ECO:0000256" key="5">
    <source>
        <dbReference type="ARBA" id="ARBA00023136"/>
    </source>
</evidence>
<evidence type="ECO:0000256" key="8">
    <source>
        <dbReference type="SAM" id="Phobius"/>
    </source>
</evidence>
<dbReference type="GO" id="GO:0005794">
    <property type="term" value="C:Golgi apparatus"/>
    <property type="evidence" value="ECO:0007669"/>
    <property type="project" value="TreeGrafter"/>
</dbReference>
<dbReference type="Pfam" id="PF03381">
    <property type="entry name" value="CDC50"/>
    <property type="match status" value="1"/>
</dbReference>
<evidence type="ECO:0000256" key="2">
    <source>
        <dbReference type="ARBA" id="ARBA00009457"/>
    </source>
</evidence>
<dbReference type="PANTHER" id="PTHR10926">
    <property type="entry name" value="CELL CYCLE CONTROL PROTEIN 50"/>
    <property type="match status" value="1"/>
</dbReference>
<evidence type="ECO:0000256" key="4">
    <source>
        <dbReference type="ARBA" id="ARBA00022989"/>
    </source>
</evidence>
<dbReference type="GO" id="GO:0045332">
    <property type="term" value="P:phospholipid translocation"/>
    <property type="evidence" value="ECO:0007669"/>
    <property type="project" value="UniProtKB-UniRule"/>
</dbReference>
<evidence type="ECO:0000313" key="9">
    <source>
        <dbReference type="EMBL" id="KZS98942.1"/>
    </source>
</evidence>
<evidence type="ECO:0000256" key="1">
    <source>
        <dbReference type="ARBA" id="ARBA00004141"/>
    </source>
</evidence>
<keyword evidence="4 8" id="KW-1133">Transmembrane helix</keyword>